<keyword evidence="6" id="KW-1185">Reference proteome</keyword>
<feature type="domain" description="ABC transporter" evidence="4">
    <location>
        <begin position="18"/>
        <end position="250"/>
    </location>
</feature>
<keyword evidence="1" id="KW-0813">Transport</keyword>
<dbReference type="EMBL" id="QXQB01000002">
    <property type="protein sequence ID" value="RJX39868.1"/>
    <property type="molecule type" value="Genomic_DNA"/>
</dbReference>
<organism evidence="5 6">
    <name type="scientific">Paenibacillus pinisoli</name>
    <dbReference type="NCBI Taxonomy" id="1276110"/>
    <lineage>
        <taxon>Bacteria</taxon>
        <taxon>Bacillati</taxon>
        <taxon>Bacillota</taxon>
        <taxon>Bacilli</taxon>
        <taxon>Bacillales</taxon>
        <taxon>Paenibacillaceae</taxon>
        <taxon>Paenibacillus</taxon>
    </lineage>
</organism>
<dbReference type="InterPro" id="IPR003439">
    <property type="entry name" value="ABC_transporter-like_ATP-bd"/>
</dbReference>
<evidence type="ECO:0000259" key="4">
    <source>
        <dbReference type="PROSITE" id="PS50893"/>
    </source>
</evidence>
<keyword evidence="2" id="KW-0547">Nucleotide-binding</keyword>
<keyword evidence="3 5" id="KW-0067">ATP-binding</keyword>
<name>A0A3A6PKP9_9BACL</name>
<dbReference type="InterPro" id="IPR017871">
    <property type="entry name" value="ABC_transporter-like_CS"/>
</dbReference>
<sequence>MNFAKGVDLTLHEGTPILSFEGVTVAFKSPGHSADRPVLSRLKLTVDEGEFICLLGPSGCGKTTLLNCVAGFQPYEGNIYYNGARIEKPGKERGVVFQEYALFPWFTVEQNVEFGLRVNGVQASERKERARHYIEMVGLAGFEKHYPGKLSGGMKQRAGLARVLANEPGILLMDEPFAALDEQTREKLQAELLGLWEQQRKTCLFVTHSIQEAVYLADRVIVLQPNPARIALDLRIDLPRLRNRHDERLLQFQSRISDALREGERPYGEHLSVITA</sequence>
<dbReference type="Pfam" id="PF00005">
    <property type="entry name" value="ABC_tran"/>
    <property type="match status" value="1"/>
</dbReference>
<dbReference type="InterPro" id="IPR027417">
    <property type="entry name" value="P-loop_NTPase"/>
</dbReference>
<evidence type="ECO:0000256" key="2">
    <source>
        <dbReference type="ARBA" id="ARBA00022741"/>
    </source>
</evidence>
<dbReference type="GO" id="GO:0016887">
    <property type="term" value="F:ATP hydrolysis activity"/>
    <property type="evidence" value="ECO:0007669"/>
    <property type="project" value="InterPro"/>
</dbReference>
<dbReference type="InterPro" id="IPR050166">
    <property type="entry name" value="ABC_transporter_ATP-bind"/>
</dbReference>
<comment type="caution">
    <text evidence="5">The sequence shown here is derived from an EMBL/GenBank/DDBJ whole genome shotgun (WGS) entry which is preliminary data.</text>
</comment>
<evidence type="ECO:0000256" key="3">
    <source>
        <dbReference type="ARBA" id="ARBA00022840"/>
    </source>
</evidence>
<dbReference type="AlphaFoldDB" id="A0A3A6PKP9"/>
<dbReference type="GO" id="GO:0005524">
    <property type="term" value="F:ATP binding"/>
    <property type="evidence" value="ECO:0007669"/>
    <property type="project" value="UniProtKB-KW"/>
</dbReference>
<evidence type="ECO:0000313" key="6">
    <source>
        <dbReference type="Proteomes" id="UP000267798"/>
    </source>
</evidence>
<dbReference type="CDD" id="cd03293">
    <property type="entry name" value="ABC_NrtD_SsuB_transporters"/>
    <property type="match status" value="1"/>
</dbReference>
<dbReference type="PANTHER" id="PTHR42788">
    <property type="entry name" value="TAURINE IMPORT ATP-BINDING PROTEIN-RELATED"/>
    <property type="match status" value="1"/>
</dbReference>
<dbReference type="InterPro" id="IPR003593">
    <property type="entry name" value="AAA+_ATPase"/>
</dbReference>
<dbReference type="SMART" id="SM00382">
    <property type="entry name" value="AAA"/>
    <property type="match status" value="1"/>
</dbReference>
<accession>A0A3A6PKP9</accession>
<gene>
    <name evidence="5" type="ORF">D3P09_10780</name>
</gene>
<dbReference type="Proteomes" id="UP000267798">
    <property type="component" value="Unassembled WGS sequence"/>
</dbReference>
<evidence type="ECO:0000256" key="1">
    <source>
        <dbReference type="ARBA" id="ARBA00022448"/>
    </source>
</evidence>
<protein>
    <submittedName>
        <fullName evidence="5">ABC transporter ATP-binding protein</fullName>
    </submittedName>
</protein>
<dbReference type="PROSITE" id="PS00211">
    <property type="entry name" value="ABC_TRANSPORTER_1"/>
    <property type="match status" value="1"/>
</dbReference>
<evidence type="ECO:0000313" key="5">
    <source>
        <dbReference type="EMBL" id="RJX39868.1"/>
    </source>
</evidence>
<dbReference type="PROSITE" id="PS50893">
    <property type="entry name" value="ABC_TRANSPORTER_2"/>
    <property type="match status" value="1"/>
</dbReference>
<dbReference type="SUPFAM" id="SSF52540">
    <property type="entry name" value="P-loop containing nucleoside triphosphate hydrolases"/>
    <property type="match status" value="1"/>
</dbReference>
<reference evidence="5 6" key="1">
    <citation type="submission" date="2018-09" db="EMBL/GenBank/DDBJ databases">
        <title>Paenibacillus aracenensis nov. sp. isolated from a cave in southern Spain.</title>
        <authorList>
            <person name="Jurado V."/>
            <person name="Gutierrez-Patricio S."/>
            <person name="Gonzalez-Pimentel J.L."/>
            <person name="Miller A.Z."/>
            <person name="Laiz L."/>
            <person name="Saiz-Jimenez C."/>
        </authorList>
    </citation>
    <scope>NUCLEOTIDE SEQUENCE [LARGE SCALE GENOMIC DNA]</scope>
    <source>
        <strain evidence="5 6">JCM 19203</strain>
    </source>
</reference>
<dbReference type="OrthoDB" id="18967at2"/>
<dbReference type="PANTHER" id="PTHR42788:SF13">
    <property type="entry name" value="ALIPHATIC SULFONATES IMPORT ATP-BINDING PROTEIN SSUB"/>
    <property type="match status" value="1"/>
</dbReference>
<dbReference type="Gene3D" id="3.40.50.300">
    <property type="entry name" value="P-loop containing nucleotide triphosphate hydrolases"/>
    <property type="match status" value="1"/>
</dbReference>
<proteinExistence type="predicted"/>